<sequence>MQAVSSSYQLDDAKVAISGNLKSQAALNSGVDFSKILKDCASVQKKASQRDSSEVQSRQFVAREIRREKSVPEQKGRNDGISLNKNCSDNSSKREVEADSLNTRNQLNQVSDEVSDKDLGKVSDKRYDTDESMDAKAVISEADSEDSADITSKRKFIRETNGEKQIDVSEPLQLQDELIRVDTAEVSEAAVNTVSSAESAVDTTVKSSVLTDVAAKNDTFSDSGTQLDNVIISDDVHSLFSKISEIAAENGIDLTTVDPKVLNDLVYKMSSSPLTEFDTREFEKAAALFLKGDLKSFDSLQSTESAPQVKPFAALDDVMSMLKDLDGTVKINNEKPLFSVTEDFGARDFEVIEDSIKASLSMDEILSKEDVKTKINSIIDSKKDSLQSSLEKSVALLQKVVSAASLESEVKSEIPSSRVDAFAINPRSLTESSINLNPDGFMSGSFSEQGKSSMFSQSNPNGYGSLASAMKTGGDLGMTAFEGSKLDLLNMSSDLKENARALAMKVMEMSSRNLKSLDLTLNPEGLGKMRILIDATSADEISKISISASHSGTRAMLESGIDVLKNLLESNNIFARTEVSEYGDESAFEGSSSENFAENSGHNQQQKKENEENQSDNGTLFAGGKINVEVSENHHEENNENLDISQNSNTVSYFA</sequence>
<feature type="compositionally biased region" description="Polar residues" evidence="1">
    <location>
        <begin position="589"/>
        <end position="602"/>
    </location>
</feature>
<dbReference type="AlphaFoldDB" id="A0A1T4V145"/>
<feature type="domain" description="Flagellar hook-length control protein-like C-terminal" evidence="2">
    <location>
        <begin position="505"/>
        <end position="582"/>
    </location>
</feature>
<dbReference type="Gene3D" id="3.30.750.140">
    <property type="match status" value="1"/>
</dbReference>
<evidence type="ECO:0000313" key="3">
    <source>
        <dbReference type="EMBL" id="SKA58617.1"/>
    </source>
</evidence>
<feature type="compositionally biased region" description="Polar residues" evidence="1">
    <location>
        <begin position="642"/>
        <end position="655"/>
    </location>
</feature>
<dbReference type="InterPro" id="IPR038610">
    <property type="entry name" value="FliK-like_C_sf"/>
</dbReference>
<feature type="region of interest" description="Disordered" evidence="1">
    <location>
        <begin position="585"/>
        <end position="655"/>
    </location>
</feature>
<accession>A0A1T4V145</accession>
<dbReference type="InterPro" id="IPR021136">
    <property type="entry name" value="Flagellar_hook_control-like_C"/>
</dbReference>
<dbReference type="CDD" id="cd17470">
    <property type="entry name" value="T3SS_Flik_C"/>
    <property type="match status" value="1"/>
</dbReference>
<dbReference type="EMBL" id="FUXX01000005">
    <property type="protein sequence ID" value="SKA58617.1"/>
    <property type="molecule type" value="Genomic_DNA"/>
</dbReference>
<protein>
    <submittedName>
        <fullName evidence="3">Hook-length control protein FliK</fullName>
    </submittedName>
</protein>
<feature type="compositionally biased region" description="Basic and acidic residues" evidence="1">
    <location>
        <begin position="114"/>
        <end position="127"/>
    </location>
</feature>
<feature type="compositionally biased region" description="Polar residues" evidence="1">
    <location>
        <begin position="81"/>
        <end position="90"/>
    </location>
</feature>
<evidence type="ECO:0000313" key="4">
    <source>
        <dbReference type="Proteomes" id="UP000242432"/>
    </source>
</evidence>
<feature type="compositionally biased region" description="Polar residues" evidence="1">
    <location>
        <begin position="100"/>
        <end position="112"/>
    </location>
</feature>
<proteinExistence type="predicted"/>
<dbReference type="Proteomes" id="UP000242432">
    <property type="component" value="Unassembled WGS sequence"/>
</dbReference>
<gene>
    <name evidence="3" type="ORF">SAMN02745213_00495</name>
</gene>
<feature type="compositionally biased region" description="Basic and acidic residues" evidence="1">
    <location>
        <begin position="61"/>
        <end position="78"/>
    </location>
</feature>
<organism evidence="3 4">
    <name type="scientific">Succinivibrio dextrinosolvens DSM 3072</name>
    <dbReference type="NCBI Taxonomy" id="1123324"/>
    <lineage>
        <taxon>Bacteria</taxon>
        <taxon>Pseudomonadati</taxon>
        <taxon>Pseudomonadota</taxon>
        <taxon>Gammaproteobacteria</taxon>
        <taxon>Aeromonadales</taxon>
        <taxon>Succinivibrionaceae</taxon>
        <taxon>Succinivibrio</taxon>
    </lineage>
</organism>
<feature type="region of interest" description="Disordered" evidence="1">
    <location>
        <begin position="44"/>
        <end position="127"/>
    </location>
</feature>
<reference evidence="4" key="1">
    <citation type="submission" date="2017-02" db="EMBL/GenBank/DDBJ databases">
        <authorList>
            <person name="Varghese N."/>
            <person name="Submissions S."/>
        </authorList>
    </citation>
    <scope>NUCLEOTIDE SEQUENCE [LARGE SCALE GENOMIC DNA]</scope>
    <source>
        <strain evidence="4">DSM 3072</strain>
    </source>
</reference>
<dbReference type="RefSeq" id="WP_078928070.1">
    <property type="nucleotide sequence ID" value="NZ_FUXX01000005.1"/>
</dbReference>
<name>A0A1T4V145_9GAMM</name>
<evidence type="ECO:0000256" key="1">
    <source>
        <dbReference type="SAM" id="MobiDB-lite"/>
    </source>
</evidence>
<dbReference type="Pfam" id="PF02120">
    <property type="entry name" value="Flg_hook"/>
    <property type="match status" value="1"/>
</dbReference>
<keyword evidence="4" id="KW-1185">Reference proteome</keyword>
<evidence type="ECO:0000259" key="2">
    <source>
        <dbReference type="Pfam" id="PF02120"/>
    </source>
</evidence>